<dbReference type="RefSeq" id="WP_168773128.1">
    <property type="nucleotide sequence ID" value="NZ_JAABNR010000002.1"/>
</dbReference>
<dbReference type="InterPro" id="IPR039552">
    <property type="entry name" value="IS66_C"/>
</dbReference>
<dbReference type="Pfam" id="PF13817">
    <property type="entry name" value="DDE_Tnp_IS66_C"/>
    <property type="match status" value="1"/>
</dbReference>
<dbReference type="EMBL" id="JAABNR010000002">
    <property type="protein sequence ID" value="NBZ86310.1"/>
    <property type="molecule type" value="Genomic_DNA"/>
</dbReference>
<evidence type="ECO:0000259" key="2">
    <source>
        <dbReference type="Pfam" id="PF13817"/>
    </source>
</evidence>
<feature type="compositionally biased region" description="Low complexity" evidence="1">
    <location>
        <begin position="65"/>
        <end position="74"/>
    </location>
</feature>
<organism evidence="3 4">
    <name type="scientific">Stagnihabitans tardus</name>
    <dbReference type="NCBI Taxonomy" id="2699202"/>
    <lineage>
        <taxon>Bacteria</taxon>
        <taxon>Pseudomonadati</taxon>
        <taxon>Pseudomonadota</taxon>
        <taxon>Alphaproteobacteria</taxon>
        <taxon>Rhodobacterales</taxon>
        <taxon>Paracoccaceae</taxon>
        <taxon>Stagnihabitans</taxon>
    </lineage>
</organism>
<feature type="domain" description="Transposase IS66 C-terminal" evidence="2">
    <location>
        <begin position="176"/>
        <end position="212"/>
    </location>
</feature>
<protein>
    <recommendedName>
        <fullName evidence="2">Transposase IS66 C-terminal domain-containing protein</fullName>
    </recommendedName>
</protein>
<gene>
    <name evidence="3" type="ORF">GV832_01855</name>
</gene>
<proteinExistence type="predicted"/>
<name>A0AAE4YAZ0_9RHOB</name>
<dbReference type="AlphaFoldDB" id="A0AAE4YAZ0"/>
<evidence type="ECO:0000256" key="1">
    <source>
        <dbReference type="SAM" id="MobiDB-lite"/>
    </source>
</evidence>
<sequence length="227" mass="24269">MLADRVGKSTVLLEPLADAMGRHVLSGFEDLCRTWAIRGVACMAHVRRKFVDIHRSQGPPSPREPSAGSPSSTPSRRRPKGHRQFAAPNDEAQKPHGLQRPGAMAGHATDGDPLKIPPRRSHPLGPDPHGAPAPPLDHGILALDGNLAGRGMHAIVFGRNIHPFLGSEADGKACPLIETAKLNAGDPLAWRANTLARLPDCKINKVDDLLPWTSKASRSDQTLAALS</sequence>
<keyword evidence="4" id="KW-1185">Reference proteome</keyword>
<accession>A0AAE4YAZ0</accession>
<dbReference type="Proteomes" id="UP001193501">
    <property type="component" value="Unassembled WGS sequence"/>
</dbReference>
<reference evidence="3" key="1">
    <citation type="submission" date="2020-01" db="EMBL/GenBank/DDBJ databases">
        <authorList>
            <person name="Chen W.-M."/>
        </authorList>
    </citation>
    <scope>NUCLEOTIDE SEQUENCE</scope>
    <source>
        <strain evidence="3">CYK-10</strain>
    </source>
</reference>
<feature type="region of interest" description="Disordered" evidence="1">
    <location>
        <begin position="54"/>
        <end position="137"/>
    </location>
</feature>
<evidence type="ECO:0000313" key="4">
    <source>
        <dbReference type="Proteomes" id="UP001193501"/>
    </source>
</evidence>
<comment type="caution">
    <text evidence="3">The sequence shown here is derived from an EMBL/GenBank/DDBJ whole genome shotgun (WGS) entry which is preliminary data.</text>
</comment>
<evidence type="ECO:0000313" key="3">
    <source>
        <dbReference type="EMBL" id="NBZ86310.1"/>
    </source>
</evidence>
<feature type="compositionally biased region" description="Pro residues" evidence="1">
    <location>
        <begin position="125"/>
        <end position="135"/>
    </location>
</feature>